<reference evidence="2 3" key="1">
    <citation type="submission" date="2024-10" db="EMBL/GenBank/DDBJ databases">
        <title>Updated reference genomes for cyclostephanoid diatoms.</title>
        <authorList>
            <person name="Roberts W.R."/>
            <person name="Alverson A.J."/>
        </authorList>
    </citation>
    <scope>NUCLEOTIDE SEQUENCE [LARGE SCALE GENOMIC DNA]</scope>
    <source>
        <strain evidence="2 3">AJA010-31</strain>
    </source>
</reference>
<evidence type="ECO:0000256" key="1">
    <source>
        <dbReference type="SAM" id="MobiDB-lite"/>
    </source>
</evidence>
<gene>
    <name evidence="2" type="ORF">ACHAWO_009461</name>
</gene>
<evidence type="ECO:0000313" key="2">
    <source>
        <dbReference type="EMBL" id="KAL3791946.1"/>
    </source>
</evidence>
<comment type="caution">
    <text evidence="2">The sequence shown here is derived from an EMBL/GenBank/DDBJ whole genome shotgun (WGS) entry which is preliminary data.</text>
</comment>
<organism evidence="2 3">
    <name type="scientific">Cyclotella atomus</name>
    <dbReference type="NCBI Taxonomy" id="382360"/>
    <lineage>
        <taxon>Eukaryota</taxon>
        <taxon>Sar</taxon>
        <taxon>Stramenopiles</taxon>
        <taxon>Ochrophyta</taxon>
        <taxon>Bacillariophyta</taxon>
        <taxon>Coscinodiscophyceae</taxon>
        <taxon>Thalassiosirophycidae</taxon>
        <taxon>Stephanodiscales</taxon>
        <taxon>Stephanodiscaceae</taxon>
        <taxon>Cyclotella</taxon>
    </lineage>
</organism>
<evidence type="ECO:0000313" key="3">
    <source>
        <dbReference type="Proteomes" id="UP001530400"/>
    </source>
</evidence>
<proteinExistence type="predicted"/>
<keyword evidence="3" id="KW-1185">Reference proteome</keyword>
<dbReference type="Proteomes" id="UP001530400">
    <property type="component" value="Unassembled WGS sequence"/>
</dbReference>
<feature type="compositionally biased region" description="Basic and acidic residues" evidence="1">
    <location>
        <begin position="1"/>
        <end position="17"/>
    </location>
</feature>
<sequence>MSNEHGSKPAARKDKEAPPSIKASTTKFRPTNQNIIRDIVIILIPILVLYKLSTHPMIASIGSFDPNAPKKLSQQEALANIIKNMALNKYKEKYEKRKQLLDVVDPTKCHDFASRIKAAESIVAQSNSENTNKRAKKKQRSSIKRSNKNHGKTQKKKMQFGRKRSISSKQSTQSAAPVASSFLSEVMAAFKSSPKPTMKGAELTNAINEAIPKEKTKKRKFSFKRS</sequence>
<feature type="region of interest" description="Disordered" evidence="1">
    <location>
        <begin position="1"/>
        <end position="26"/>
    </location>
</feature>
<accession>A0ABD3PXI4</accession>
<feature type="region of interest" description="Disordered" evidence="1">
    <location>
        <begin position="124"/>
        <end position="178"/>
    </location>
</feature>
<dbReference type="AlphaFoldDB" id="A0ABD3PXI4"/>
<name>A0ABD3PXI4_9STRA</name>
<dbReference type="EMBL" id="JALLPJ020000443">
    <property type="protein sequence ID" value="KAL3791946.1"/>
    <property type="molecule type" value="Genomic_DNA"/>
</dbReference>
<protein>
    <submittedName>
        <fullName evidence="2">Uncharacterized protein</fullName>
    </submittedName>
</protein>
<feature type="compositionally biased region" description="Basic residues" evidence="1">
    <location>
        <begin position="133"/>
        <end position="166"/>
    </location>
</feature>